<evidence type="ECO:0000313" key="1">
    <source>
        <dbReference type="EMBL" id="GAA0316742.1"/>
    </source>
</evidence>
<sequence>MYQNYYYGNPYGQYQANSYGQYSYYDYRYHWFMMRQQPVRGQASWTDGGNVTKCGIPWSDNKYMTVAVSQNSPYQCGESLKVRNLSTPGGREVIVTVVDQVAGYPANKINLHRKAFETLGASTNQGVINVEIIPSPELEQEKWGKYLLELTQTAYPGYQVKDYKTIGKTEVSAEQTREVYEFNLQSPQESIKVRGTVLYNPKTDRVISFDLKEV</sequence>
<accession>A0ABN0VT79</accession>
<dbReference type="CDD" id="cd22191">
    <property type="entry name" value="DPBB_RlpA_EXP_N-like"/>
    <property type="match status" value="1"/>
</dbReference>
<dbReference type="SUPFAM" id="SSF50685">
    <property type="entry name" value="Barwin-like endoglucanases"/>
    <property type="match status" value="1"/>
</dbReference>
<gene>
    <name evidence="1" type="ORF">GCM10008967_04180</name>
</gene>
<reference evidence="1 2" key="1">
    <citation type="journal article" date="2019" name="Int. J. Syst. Evol. Microbiol.">
        <title>The Global Catalogue of Microorganisms (GCM) 10K type strain sequencing project: providing services to taxonomists for standard genome sequencing and annotation.</title>
        <authorList>
            <consortium name="The Broad Institute Genomics Platform"/>
            <consortium name="The Broad Institute Genome Sequencing Center for Infectious Disease"/>
            <person name="Wu L."/>
            <person name="Ma J."/>
        </authorList>
    </citation>
    <scope>NUCLEOTIDE SEQUENCE [LARGE SCALE GENOMIC DNA]</scope>
    <source>
        <strain evidence="1 2">JCM 9731</strain>
    </source>
</reference>
<dbReference type="InterPro" id="IPR024987">
    <property type="entry name" value="DUF3889"/>
</dbReference>
<name>A0ABN0VT79_9BACI</name>
<dbReference type="EMBL" id="BAAADJ010000004">
    <property type="protein sequence ID" value="GAA0316742.1"/>
    <property type="molecule type" value="Genomic_DNA"/>
</dbReference>
<dbReference type="Pfam" id="PF13028">
    <property type="entry name" value="DUF3889"/>
    <property type="match status" value="1"/>
</dbReference>
<evidence type="ECO:0000313" key="2">
    <source>
        <dbReference type="Proteomes" id="UP001500782"/>
    </source>
</evidence>
<dbReference type="RefSeq" id="WP_343795908.1">
    <property type="nucleotide sequence ID" value="NZ_BAAADJ010000004.1"/>
</dbReference>
<dbReference type="Gene3D" id="3.10.450.390">
    <property type="entry name" value="Protein of unknown function DUF3889"/>
    <property type="match status" value="1"/>
</dbReference>
<evidence type="ECO:0008006" key="3">
    <source>
        <dbReference type="Google" id="ProtNLM"/>
    </source>
</evidence>
<proteinExistence type="predicted"/>
<protein>
    <recommendedName>
        <fullName evidence="3">DUF3889 domain-containing protein</fullName>
    </recommendedName>
</protein>
<dbReference type="Gene3D" id="2.40.40.10">
    <property type="entry name" value="RlpA-like domain"/>
    <property type="match status" value="1"/>
</dbReference>
<keyword evidence="2" id="KW-1185">Reference proteome</keyword>
<dbReference type="Proteomes" id="UP001500782">
    <property type="component" value="Unassembled WGS sequence"/>
</dbReference>
<organism evidence="1 2">
    <name type="scientific">Bacillus carboniphilus</name>
    <dbReference type="NCBI Taxonomy" id="86663"/>
    <lineage>
        <taxon>Bacteria</taxon>
        <taxon>Bacillati</taxon>
        <taxon>Bacillota</taxon>
        <taxon>Bacilli</taxon>
        <taxon>Bacillales</taxon>
        <taxon>Bacillaceae</taxon>
        <taxon>Bacillus</taxon>
    </lineage>
</organism>
<dbReference type="InterPro" id="IPR036908">
    <property type="entry name" value="RlpA-like_sf"/>
</dbReference>
<comment type="caution">
    <text evidence="1">The sequence shown here is derived from an EMBL/GenBank/DDBJ whole genome shotgun (WGS) entry which is preliminary data.</text>
</comment>